<organism evidence="2 3">
    <name type="scientific">Handelsmanbacteria sp. (strain RIFCSPLOWO2_12_FULL_64_10)</name>
    <dbReference type="NCBI Taxonomy" id="1817868"/>
    <lineage>
        <taxon>Bacteria</taxon>
        <taxon>Candidatus Handelsmaniibacteriota</taxon>
    </lineage>
</organism>
<comment type="caution">
    <text evidence="2">The sequence shown here is derived from an EMBL/GenBank/DDBJ whole genome shotgun (WGS) entry which is preliminary data.</text>
</comment>
<reference evidence="2 3" key="1">
    <citation type="journal article" date="2016" name="Nat. Commun.">
        <title>Thousands of microbial genomes shed light on interconnected biogeochemical processes in an aquifer system.</title>
        <authorList>
            <person name="Anantharaman K."/>
            <person name="Brown C.T."/>
            <person name="Hug L.A."/>
            <person name="Sharon I."/>
            <person name="Castelle C.J."/>
            <person name="Probst A.J."/>
            <person name="Thomas B.C."/>
            <person name="Singh A."/>
            <person name="Wilkins M.J."/>
            <person name="Karaoz U."/>
            <person name="Brodie E.L."/>
            <person name="Williams K.H."/>
            <person name="Hubbard S.S."/>
            <person name="Banfield J.F."/>
        </authorList>
    </citation>
    <scope>NUCLEOTIDE SEQUENCE [LARGE SCALE GENOMIC DNA]</scope>
    <source>
        <strain evidence="3">RIFCSPLOWO2_12_FULL_64_10</strain>
    </source>
</reference>
<name>A0A1F6CF90_HANXR</name>
<gene>
    <name evidence="2" type="ORF">A3F84_12130</name>
</gene>
<evidence type="ECO:0000313" key="3">
    <source>
        <dbReference type="Proteomes" id="UP000178606"/>
    </source>
</evidence>
<feature type="compositionally biased region" description="Basic and acidic residues" evidence="1">
    <location>
        <begin position="86"/>
        <end position="95"/>
    </location>
</feature>
<protein>
    <submittedName>
        <fullName evidence="2">Uncharacterized protein</fullName>
    </submittedName>
</protein>
<sequence>MKTIIPETPPDFVKTRTLERPDGFYWQNLETDEVYGPFATLAEAVNDMEYNAEAQADMNETLRQAEDEIGIADWIDPDTGAPAEEQVPHIDDEEH</sequence>
<evidence type="ECO:0000313" key="2">
    <source>
        <dbReference type="EMBL" id="OGG47895.1"/>
    </source>
</evidence>
<dbReference type="Proteomes" id="UP000178606">
    <property type="component" value="Unassembled WGS sequence"/>
</dbReference>
<accession>A0A1F6CF90</accession>
<dbReference type="AlphaFoldDB" id="A0A1F6CF90"/>
<proteinExistence type="predicted"/>
<dbReference type="EMBL" id="MFKF01000262">
    <property type="protein sequence ID" value="OGG47895.1"/>
    <property type="molecule type" value="Genomic_DNA"/>
</dbReference>
<evidence type="ECO:0000256" key="1">
    <source>
        <dbReference type="SAM" id="MobiDB-lite"/>
    </source>
</evidence>
<feature type="region of interest" description="Disordered" evidence="1">
    <location>
        <begin position="74"/>
        <end position="95"/>
    </location>
</feature>